<dbReference type="STRING" id="988801.SAMN05216522_1043"/>
<name>A0A1H9GYT7_9GAMM</name>
<sequence length="91" mass="10014">MSNRAMLSQIRKRLEAQSSSDNFDGQILSALMDELSGKAPAGTADGLEKKFSARTGYKFPQDKDMGELFASIKDADTHIANLRRQINGVHD</sequence>
<proteinExistence type="predicted"/>
<protein>
    <submittedName>
        <fullName evidence="2">Uncharacterized protein</fullName>
    </submittedName>
</protein>
<dbReference type="AlphaFoldDB" id="A0A1H9GYT7"/>
<feature type="region of interest" description="Disordered" evidence="1">
    <location>
        <begin position="1"/>
        <end position="20"/>
    </location>
</feature>
<evidence type="ECO:0000256" key="1">
    <source>
        <dbReference type="SAM" id="MobiDB-lite"/>
    </source>
</evidence>
<evidence type="ECO:0000313" key="3">
    <source>
        <dbReference type="Proteomes" id="UP000242515"/>
    </source>
</evidence>
<accession>A0A1H9GYT7</accession>
<organism evidence="2 3">
    <name type="scientific">Rosenbergiella nectarea</name>
    <dbReference type="NCBI Taxonomy" id="988801"/>
    <lineage>
        <taxon>Bacteria</taxon>
        <taxon>Pseudomonadati</taxon>
        <taxon>Pseudomonadota</taxon>
        <taxon>Gammaproteobacteria</taxon>
        <taxon>Enterobacterales</taxon>
        <taxon>Erwiniaceae</taxon>
        <taxon>Rosenbergiella</taxon>
    </lineage>
</organism>
<dbReference type="Proteomes" id="UP000242515">
    <property type="component" value="Unassembled WGS sequence"/>
</dbReference>
<dbReference type="OrthoDB" id="6634622at2"/>
<keyword evidence="3" id="KW-1185">Reference proteome</keyword>
<evidence type="ECO:0000313" key="2">
    <source>
        <dbReference type="EMBL" id="SEQ55239.1"/>
    </source>
</evidence>
<dbReference type="RefSeq" id="WP_092674283.1">
    <property type="nucleotide sequence ID" value="NZ_FOGC01000004.1"/>
</dbReference>
<dbReference type="EMBL" id="FOGC01000004">
    <property type="protein sequence ID" value="SEQ55239.1"/>
    <property type="molecule type" value="Genomic_DNA"/>
</dbReference>
<reference evidence="3" key="1">
    <citation type="submission" date="2016-10" db="EMBL/GenBank/DDBJ databases">
        <authorList>
            <person name="Varghese N."/>
            <person name="Submissions S."/>
        </authorList>
    </citation>
    <scope>NUCLEOTIDE SEQUENCE [LARGE SCALE GENOMIC DNA]</scope>
    <source>
        <strain evidence="3">8N4</strain>
    </source>
</reference>
<gene>
    <name evidence="2" type="ORF">SAMN05216522_1043</name>
</gene>